<proteinExistence type="predicted"/>
<reference evidence="1 2" key="1">
    <citation type="journal article" date="2019" name="Int. J. Syst. Evol. Microbiol.">
        <title>The Global Catalogue of Microorganisms (GCM) 10K type strain sequencing project: providing services to taxonomists for standard genome sequencing and annotation.</title>
        <authorList>
            <consortium name="The Broad Institute Genomics Platform"/>
            <consortium name="The Broad Institute Genome Sequencing Center for Infectious Disease"/>
            <person name="Wu L."/>
            <person name="Ma J."/>
        </authorList>
    </citation>
    <scope>NUCLEOTIDE SEQUENCE [LARGE SCALE GENOMIC DNA]</scope>
    <source>
        <strain evidence="1 2">JCM 16083</strain>
    </source>
</reference>
<keyword evidence="2" id="KW-1185">Reference proteome</keyword>
<name>A0ABN1MSM1_9FLAO</name>
<comment type="caution">
    <text evidence="1">The sequence shown here is derived from an EMBL/GenBank/DDBJ whole genome shotgun (WGS) entry which is preliminary data.</text>
</comment>
<evidence type="ECO:0000313" key="2">
    <source>
        <dbReference type="Proteomes" id="UP001501126"/>
    </source>
</evidence>
<protein>
    <recommendedName>
        <fullName evidence="3">DUF2393 domain-containing protein</fullName>
    </recommendedName>
</protein>
<organism evidence="1 2">
    <name type="scientific">Wandonia haliotis</name>
    <dbReference type="NCBI Taxonomy" id="574963"/>
    <lineage>
        <taxon>Bacteria</taxon>
        <taxon>Pseudomonadati</taxon>
        <taxon>Bacteroidota</taxon>
        <taxon>Flavobacteriia</taxon>
        <taxon>Flavobacteriales</taxon>
        <taxon>Crocinitomicaceae</taxon>
        <taxon>Wandonia</taxon>
    </lineage>
</organism>
<sequence length="140" mass="16153">MFSQKRFIPFIAGFALFTYTLPGYSQEVINQSGIQITSSQIRCTSTKNGTDNSYISLSLENTTDKQVTVSFYKQLWYNNNCINCNETSEEYLVQQTLSPYEKMEGNCTKENMQLLIFHSMPKHLSKNTLTKHKLIDIQVK</sequence>
<accession>A0ABN1MSM1</accession>
<dbReference type="Proteomes" id="UP001501126">
    <property type="component" value="Unassembled WGS sequence"/>
</dbReference>
<gene>
    <name evidence="1" type="ORF">GCM10009118_27470</name>
</gene>
<evidence type="ECO:0008006" key="3">
    <source>
        <dbReference type="Google" id="ProtNLM"/>
    </source>
</evidence>
<dbReference type="RefSeq" id="WP_343788947.1">
    <property type="nucleotide sequence ID" value="NZ_BAAAFH010000022.1"/>
</dbReference>
<evidence type="ECO:0000313" key="1">
    <source>
        <dbReference type="EMBL" id="GAA0876337.1"/>
    </source>
</evidence>
<dbReference type="EMBL" id="BAAAFH010000022">
    <property type="protein sequence ID" value="GAA0876337.1"/>
    <property type="molecule type" value="Genomic_DNA"/>
</dbReference>